<feature type="region of interest" description="Disordered" evidence="5">
    <location>
        <begin position="133"/>
        <end position="155"/>
    </location>
</feature>
<protein>
    <recommendedName>
        <fullName evidence="6">RING-type domain-containing protein</fullName>
    </recommendedName>
</protein>
<dbReference type="SUPFAM" id="SSF57850">
    <property type="entry name" value="RING/U-box"/>
    <property type="match status" value="1"/>
</dbReference>
<dbReference type="CDD" id="cd16454">
    <property type="entry name" value="RING-H2_PA-TM-RING"/>
    <property type="match status" value="1"/>
</dbReference>
<dbReference type="GO" id="GO:0005634">
    <property type="term" value="C:nucleus"/>
    <property type="evidence" value="ECO:0007669"/>
    <property type="project" value="TreeGrafter"/>
</dbReference>
<feature type="compositionally biased region" description="Basic residues" evidence="5">
    <location>
        <begin position="135"/>
        <end position="144"/>
    </location>
</feature>
<evidence type="ECO:0000256" key="2">
    <source>
        <dbReference type="ARBA" id="ARBA00022771"/>
    </source>
</evidence>
<evidence type="ECO:0000259" key="6">
    <source>
        <dbReference type="PROSITE" id="PS50089"/>
    </source>
</evidence>
<feature type="domain" description="RING-type" evidence="6">
    <location>
        <begin position="82"/>
        <end position="123"/>
    </location>
</feature>
<dbReference type="InterPro" id="IPR001841">
    <property type="entry name" value="Znf_RING"/>
</dbReference>
<sequence length="155" mass="18077">MRRMIQHDRSNRVRRPNGNNVRNLQQFQGDFSSEDYETLLQLDEITGANKQKLNKNQINQISTDKFNKSSSSQSASSEENTCSICYDNFEDGQTLHIYPCIHKFHQDCSSRWLSENNVCPVCRLPPVTVENTARRTIHRSHNRPHQTNNNTSRRN</sequence>
<feature type="region of interest" description="Disordered" evidence="5">
    <location>
        <begin position="1"/>
        <end position="23"/>
    </location>
</feature>
<dbReference type="SMART" id="SM00184">
    <property type="entry name" value="RING"/>
    <property type="match status" value="1"/>
</dbReference>
<name>A0A8S2H7D5_9BILA</name>
<dbReference type="Proteomes" id="UP000677228">
    <property type="component" value="Unassembled WGS sequence"/>
</dbReference>
<dbReference type="Gene3D" id="3.30.40.10">
    <property type="entry name" value="Zinc/RING finger domain, C3HC4 (zinc finger)"/>
    <property type="match status" value="1"/>
</dbReference>
<organism evidence="8 9">
    <name type="scientific">Didymodactylos carnosus</name>
    <dbReference type="NCBI Taxonomy" id="1234261"/>
    <lineage>
        <taxon>Eukaryota</taxon>
        <taxon>Metazoa</taxon>
        <taxon>Spiralia</taxon>
        <taxon>Gnathifera</taxon>
        <taxon>Rotifera</taxon>
        <taxon>Eurotatoria</taxon>
        <taxon>Bdelloidea</taxon>
        <taxon>Philodinida</taxon>
        <taxon>Philodinidae</taxon>
        <taxon>Didymodactylos</taxon>
    </lineage>
</organism>
<evidence type="ECO:0000256" key="3">
    <source>
        <dbReference type="ARBA" id="ARBA00022833"/>
    </source>
</evidence>
<feature type="compositionally biased region" description="Basic and acidic residues" evidence="5">
    <location>
        <begin position="1"/>
        <end position="11"/>
    </location>
</feature>
<dbReference type="InterPro" id="IPR013083">
    <property type="entry name" value="Znf_RING/FYVE/PHD"/>
</dbReference>
<dbReference type="GO" id="GO:0061630">
    <property type="term" value="F:ubiquitin protein ligase activity"/>
    <property type="evidence" value="ECO:0007669"/>
    <property type="project" value="TreeGrafter"/>
</dbReference>
<dbReference type="InterPro" id="IPR051834">
    <property type="entry name" value="RING_finger_E3_ligase"/>
</dbReference>
<evidence type="ECO:0000313" key="7">
    <source>
        <dbReference type="EMBL" id="CAF0824947.1"/>
    </source>
</evidence>
<reference evidence="8" key="1">
    <citation type="submission" date="2021-02" db="EMBL/GenBank/DDBJ databases">
        <authorList>
            <person name="Nowell W R."/>
        </authorList>
    </citation>
    <scope>NUCLEOTIDE SEQUENCE</scope>
</reference>
<dbReference type="PROSITE" id="PS50089">
    <property type="entry name" value="ZF_RING_2"/>
    <property type="match status" value="1"/>
</dbReference>
<dbReference type="GO" id="GO:0008270">
    <property type="term" value="F:zinc ion binding"/>
    <property type="evidence" value="ECO:0007669"/>
    <property type="project" value="UniProtKB-KW"/>
</dbReference>
<keyword evidence="3" id="KW-0862">Zinc</keyword>
<keyword evidence="2 4" id="KW-0863">Zinc-finger</keyword>
<evidence type="ECO:0000256" key="5">
    <source>
        <dbReference type="SAM" id="MobiDB-lite"/>
    </source>
</evidence>
<dbReference type="Pfam" id="PF13639">
    <property type="entry name" value="zf-RING_2"/>
    <property type="match status" value="1"/>
</dbReference>
<dbReference type="Proteomes" id="UP000682733">
    <property type="component" value="Unassembled WGS sequence"/>
</dbReference>
<comment type="caution">
    <text evidence="8">The sequence shown here is derived from an EMBL/GenBank/DDBJ whole genome shotgun (WGS) entry which is preliminary data.</text>
</comment>
<feature type="compositionally biased region" description="Polar residues" evidence="5">
    <location>
        <begin position="145"/>
        <end position="155"/>
    </location>
</feature>
<evidence type="ECO:0000256" key="1">
    <source>
        <dbReference type="ARBA" id="ARBA00022723"/>
    </source>
</evidence>
<proteinExistence type="predicted"/>
<dbReference type="GO" id="GO:0006511">
    <property type="term" value="P:ubiquitin-dependent protein catabolic process"/>
    <property type="evidence" value="ECO:0007669"/>
    <property type="project" value="TreeGrafter"/>
</dbReference>
<evidence type="ECO:0000313" key="8">
    <source>
        <dbReference type="EMBL" id="CAF3609369.1"/>
    </source>
</evidence>
<gene>
    <name evidence="7" type="ORF">OVA965_LOCUS5844</name>
    <name evidence="8" type="ORF">TMI583_LOCUS5841</name>
</gene>
<accession>A0A8S2H7D5</accession>
<evidence type="ECO:0000256" key="4">
    <source>
        <dbReference type="PROSITE-ProRule" id="PRU00175"/>
    </source>
</evidence>
<evidence type="ECO:0000313" key="9">
    <source>
        <dbReference type="Proteomes" id="UP000682733"/>
    </source>
</evidence>
<dbReference type="EMBL" id="CAJNOK010001689">
    <property type="protein sequence ID" value="CAF0824947.1"/>
    <property type="molecule type" value="Genomic_DNA"/>
</dbReference>
<dbReference type="AlphaFoldDB" id="A0A8S2H7D5"/>
<keyword evidence="1" id="KW-0479">Metal-binding</keyword>
<dbReference type="PANTHER" id="PTHR45931">
    <property type="entry name" value="SI:CH211-59O9.10"/>
    <property type="match status" value="1"/>
</dbReference>
<dbReference type="PANTHER" id="PTHR45931:SF3">
    <property type="entry name" value="RING ZINC FINGER-CONTAINING PROTEIN"/>
    <property type="match status" value="1"/>
</dbReference>
<dbReference type="EMBL" id="CAJOBA010001689">
    <property type="protein sequence ID" value="CAF3609369.1"/>
    <property type="molecule type" value="Genomic_DNA"/>
</dbReference>